<evidence type="ECO:0000313" key="10">
    <source>
        <dbReference type="EMBL" id="KXG40437.1"/>
    </source>
</evidence>
<keyword evidence="11" id="KW-1185">Reference proteome</keyword>
<name>A0A1B6QR84_SORBI</name>
<evidence type="ECO:0000259" key="9">
    <source>
        <dbReference type="Pfam" id="PF09402"/>
    </source>
</evidence>
<dbReference type="eggNOG" id="ENOG502QSU0">
    <property type="taxonomic scope" value="Eukaryota"/>
</dbReference>
<evidence type="ECO:0000256" key="4">
    <source>
        <dbReference type="ARBA" id="ARBA00022989"/>
    </source>
</evidence>
<dbReference type="Gene3D" id="1.10.10.1180">
    <property type="entry name" value="MAN1, winged-helix domain"/>
    <property type="match status" value="1"/>
</dbReference>
<evidence type="ECO:0000256" key="1">
    <source>
        <dbReference type="ARBA" id="ARBA00004540"/>
    </source>
</evidence>
<dbReference type="InParanoid" id="A0A1B6QR84"/>
<dbReference type="PANTHER" id="PTHR47808:SF2">
    <property type="entry name" value="LEM DOMAIN-CONTAINING PROTEIN 2"/>
    <property type="match status" value="1"/>
</dbReference>
<dbReference type="Pfam" id="PF09402">
    <property type="entry name" value="MSC"/>
    <property type="match status" value="1"/>
</dbReference>
<dbReference type="AlphaFoldDB" id="A0A1B6QR84"/>
<sequence length="389" mass="43403">MPSRSPRRSARAPFPSAAEPPPGLFPAREDLVRLLAVICIAAAAAAACSVLNRRPEPFCDSPQSPDDYADGTDSCQPCPLNGRCVDGELECVQGFKRQDKACIEDGLLSQTANKISELLQLWICNQHARALCGQPAEILFQQHDVSNAIDELLSKTPAGLTEAGIQLVKTRVLESSQDFFDTTFTSNKVKVFKCPELVAELHMPLACRVRQWISRNTICVATFCILLAALLWILWIIYRRRALSNRAEQIYEQVCEILEDNAINAKIDNSNCEPWVVTSWLRDHLLVPRERKNAFLWKKVEELILEDSRIDQYPKVIKGESKVVYEWQASGSLSAKIKKVQGARVKSRTGGGAIKFAEEMGACLVEVREQGSCDLIREERSKAKLTSSD</sequence>
<comment type="subcellular location">
    <subcellularLocation>
        <location evidence="1">Nucleus inner membrane</location>
    </subcellularLocation>
</comment>
<dbReference type="InterPro" id="IPR018996">
    <property type="entry name" value="Man1/Src1-like_C"/>
</dbReference>
<dbReference type="InterPro" id="IPR044780">
    <property type="entry name" value="Heh2/Src1"/>
</dbReference>
<dbReference type="STRING" id="4558.A0A1B6QR84"/>
<evidence type="ECO:0000256" key="2">
    <source>
        <dbReference type="ARBA" id="ARBA00022553"/>
    </source>
</evidence>
<feature type="compositionally biased region" description="Basic residues" evidence="7">
    <location>
        <begin position="1"/>
        <end position="10"/>
    </location>
</feature>
<dbReference type="InterPro" id="IPR041885">
    <property type="entry name" value="MAN1_winged_helix_dom"/>
</dbReference>
<keyword evidence="2" id="KW-0597">Phosphoprotein</keyword>
<accession>A0A1B6QR84</accession>
<proteinExistence type="predicted"/>
<dbReference type="GO" id="GO:0071763">
    <property type="term" value="P:nuclear membrane organization"/>
    <property type="evidence" value="ECO:0000318"/>
    <property type="project" value="GO_Central"/>
</dbReference>
<keyword evidence="3 8" id="KW-0812">Transmembrane</keyword>
<dbReference type="EMBL" id="CM000760">
    <property type="protein sequence ID" value="KXG40437.1"/>
    <property type="molecule type" value="Genomic_DNA"/>
</dbReference>
<keyword evidence="6" id="KW-0539">Nucleus</keyword>
<evidence type="ECO:0000256" key="8">
    <source>
        <dbReference type="SAM" id="Phobius"/>
    </source>
</evidence>
<feature type="transmembrane region" description="Helical" evidence="8">
    <location>
        <begin position="218"/>
        <end position="238"/>
    </location>
</feature>
<evidence type="ECO:0000256" key="6">
    <source>
        <dbReference type="ARBA" id="ARBA00023242"/>
    </source>
</evidence>
<dbReference type="GO" id="GO:0003682">
    <property type="term" value="F:chromatin binding"/>
    <property type="evidence" value="ECO:0007669"/>
    <property type="project" value="InterPro"/>
</dbReference>
<dbReference type="Proteomes" id="UP000000768">
    <property type="component" value="Chromosome 1"/>
</dbReference>
<reference evidence="11" key="2">
    <citation type="journal article" date="2018" name="Plant J.">
        <title>The Sorghum bicolor reference genome: improved assembly, gene annotations, a transcriptome atlas, and signatures of genome organization.</title>
        <authorList>
            <person name="McCormick R.F."/>
            <person name="Truong S.K."/>
            <person name="Sreedasyam A."/>
            <person name="Jenkins J."/>
            <person name="Shu S."/>
            <person name="Sims D."/>
            <person name="Kennedy M."/>
            <person name="Amirebrahimi M."/>
            <person name="Weers B.D."/>
            <person name="McKinley B."/>
            <person name="Mattison A."/>
            <person name="Morishige D.T."/>
            <person name="Grimwood J."/>
            <person name="Schmutz J."/>
            <person name="Mullet J.E."/>
        </authorList>
    </citation>
    <scope>NUCLEOTIDE SEQUENCE [LARGE SCALE GENOMIC DNA]</scope>
    <source>
        <strain evidence="11">cv. BTx623</strain>
    </source>
</reference>
<gene>
    <name evidence="10" type="ORF">SORBI_3001G544500</name>
</gene>
<feature type="domain" description="Man1/Src1-like C-terminal" evidence="9">
    <location>
        <begin position="57"/>
        <end position="327"/>
    </location>
</feature>
<dbReference type="Gramene" id="KXG40437">
    <property type="protein sequence ID" value="KXG40437"/>
    <property type="gene ID" value="SORBI_3001G544500"/>
</dbReference>
<evidence type="ECO:0000256" key="5">
    <source>
        <dbReference type="ARBA" id="ARBA00023136"/>
    </source>
</evidence>
<evidence type="ECO:0000256" key="7">
    <source>
        <dbReference type="SAM" id="MobiDB-lite"/>
    </source>
</evidence>
<protein>
    <recommendedName>
        <fullName evidence="9">Man1/Src1-like C-terminal domain-containing protein</fullName>
    </recommendedName>
</protein>
<dbReference type="GO" id="GO:0034399">
    <property type="term" value="C:nuclear periphery"/>
    <property type="evidence" value="ECO:0000318"/>
    <property type="project" value="GO_Central"/>
</dbReference>
<dbReference type="OMA" id="WVPENDV"/>
<keyword evidence="5 8" id="KW-0472">Membrane</keyword>
<reference evidence="10 11" key="1">
    <citation type="journal article" date="2009" name="Nature">
        <title>The Sorghum bicolor genome and the diversification of grasses.</title>
        <authorList>
            <person name="Paterson A.H."/>
            <person name="Bowers J.E."/>
            <person name="Bruggmann R."/>
            <person name="Dubchak I."/>
            <person name="Grimwood J."/>
            <person name="Gundlach H."/>
            <person name="Haberer G."/>
            <person name="Hellsten U."/>
            <person name="Mitros T."/>
            <person name="Poliakov A."/>
            <person name="Schmutz J."/>
            <person name="Spannagl M."/>
            <person name="Tang H."/>
            <person name="Wang X."/>
            <person name="Wicker T."/>
            <person name="Bharti A.K."/>
            <person name="Chapman J."/>
            <person name="Feltus F.A."/>
            <person name="Gowik U."/>
            <person name="Grigoriev I.V."/>
            <person name="Lyons E."/>
            <person name="Maher C.A."/>
            <person name="Martis M."/>
            <person name="Narechania A."/>
            <person name="Otillar R.P."/>
            <person name="Penning B.W."/>
            <person name="Salamov A.A."/>
            <person name="Wang Y."/>
            <person name="Zhang L."/>
            <person name="Carpita N.C."/>
            <person name="Freeling M."/>
            <person name="Gingle A.R."/>
            <person name="Hash C.T."/>
            <person name="Keller B."/>
            <person name="Klein P."/>
            <person name="Kresovich S."/>
            <person name="McCann M.C."/>
            <person name="Ming R."/>
            <person name="Peterson D.G."/>
            <person name="Mehboob-ur-Rahman"/>
            <person name="Ware D."/>
            <person name="Westhoff P."/>
            <person name="Mayer K.F."/>
            <person name="Messing J."/>
            <person name="Rokhsar D.S."/>
        </authorList>
    </citation>
    <scope>NUCLEOTIDE SEQUENCE [LARGE SCALE GENOMIC DNA]</scope>
    <source>
        <strain evidence="11">cv. BTx623</strain>
    </source>
</reference>
<feature type="region of interest" description="Disordered" evidence="7">
    <location>
        <begin position="1"/>
        <end position="22"/>
    </location>
</feature>
<dbReference type="GO" id="GO:0005637">
    <property type="term" value="C:nuclear inner membrane"/>
    <property type="evidence" value="ECO:0000318"/>
    <property type="project" value="GO_Central"/>
</dbReference>
<keyword evidence="4 8" id="KW-1133">Transmembrane helix</keyword>
<evidence type="ECO:0000256" key="3">
    <source>
        <dbReference type="ARBA" id="ARBA00022692"/>
    </source>
</evidence>
<organism evidence="10 11">
    <name type="scientific">Sorghum bicolor</name>
    <name type="common">Sorghum</name>
    <name type="synonym">Sorghum vulgare</name>
    <dbReference type="NCBI Taxonomy" id="4558"/>
    <lineage>
        <taxon>Eukaryota</taxon>
        <taxon>Viridiplantae</taxon>
        <taxon>Streptophyta</taxon>
        <taxon>Embryophyta</taxon>
        <taxon>Tracheophyta</taxon>
        <taxon>Spermatophyta</taxon>
        <taxon>Magnoliopsida</taxon>
        <taxon>Liliopsida</taxon>
        <taxon>Poales</taxon>
        <taxon>Poaceae</taxon>
        <taxon>PACMAD clade</taxon>
        <taxon>Panicoideae</taxon>
        <taxon>Andropogonodae</taxon>
        <taxon>Andropogoneae</taxon>
        <taxon>Sorghinae</taxon>
        <taxon>Sorghum</taxon>
    </lineage>
</organism>
<evidence type="ECO:0000313" key="11">
    <source>
        <dbReference type="Proteomes" id="UP000000768"/>
    </source>
</evidence>
<dbReference type="PANTHER" id="PTHR47808">
    <property type="entry name" value="INNER NUCLEAR MEMBRANE PROTEIN HEH2-RELATED"/>
    <property type="match status" value="1"/>
</dbReference>